<proteinExistence type="predicted"/>
<comment type="caution">
    <text evidence="1">The sequence shown here is derived from an EMBL/GenBank/DDBJ whole genome shotgun (WGS) entry which is preliminary data.</text>
</comment>
<organism evidence="1 2">
    <name type="scientific">Catenulispora pinistramenti</name>
    <dbReference type="NCBI Taxonomy" id="2705254"/>
    <lineage>
        <taxon>Bacteria</taxon>
        <taxon>Bacillati</taxon>
        <taxon>Actinomycetota</taxon>
        <taxon>Actinomycetes</taxon>
        <taxon>Catenulisporales</taxon>
        <taxon>Catenulisporaceae</taxon>
        <taxon>Catenulispora</taxon>
    </lineage>
</organism>
<dbReference type="Proteomes" id="UP000730482">
    <property type="component" value="Unassembled WGS sequence"/>
</dbReference>
<evidence type="ECO:0000313" key="1">
    <source>
        <dbReference type="EMBL" id="MBS2547706.1"/>
    </source>
</evidence>
<name>A0ABS5KNV2_9ACTN</name>
<reference evidence="1 2" key="1">
    <citation type="submission" date="2020-02" db="EMBL/GenBank/DDBJ databases">
        <title>Acidophilic actinobacteria isolated from forest soil.</title>
        <authorList>
            <person name="Golinska P."/>
        </authorList>
    </citation>
    <scope>NUCLEOTIDE SEQUENCE [LARGE SCALE GENOMIC DNA]</scope>
    <source>
        <strain evidence="1 2">NL8</strain>
    </source>
</reference>
<protein>
    <submittedName>
        <fullName evidence="1">Uncharacterized protein</fullName>
    </submittedName>
</protein>
<accession>A0ABS5KNV2</accession>
<keyword evidence="2" id="KW-1185">Reference proteome</keyword>
<evidence type="ECO:0000313" key="2">
    <source>
        <dbReference type="Proteomes" id="UP000730482"/>
    </source>
</evidence>
<sequence>MRTLMQGEAPVAYGQIYVLSAGGEDPQAWESMGGQRNGLCGAALPGTIFLITGLHTGRVAFTVELHDAEPAPGGEWEEIVEASFRPLGATYLSSWGGEPSWLLDLPDTGYRVRYNATGMDAAREADAELDDEPCVDRYLLQFWPAPPSPDRVVRQTSHAAAYWHENATSQPPPLTPEEKAEAQRLAAAKAGEAEERSWLAAETDFWGGRLPSESVRSLQGSARAAALLDCALAERLVEVGGEDQTRVARWIARRAIAEAGLGGIAWIADALRAADAGETLPPLFSDERAAWDQLWSDPEVPDTEVTTVDGRIDNFRQQAAALPTIFALDLEDPLRAVLEAFWAAAATFGQGRTGELADEIRHTFPEVFDPSRPIGRVGEA</sequence>
<gene>
    <name evidence="1" type="ORF">KGQ19_12595</name>
</gene>
<dbReference type="EMBL" id="JAAFYZ010000033">
    <property type="protein sequence ID" value="MBS2547706.1"/>
    <property type="molecule type" value="Genomic_DNA"/>
</dbReference>